<dbReference type="InterPro" id="IPR001792">
    <property type="entry name" value="Acylphosphatase-like_dom"/>
</dbReference>
<protein>
    <recommendedName>
        <fullName evidence="1">acylphosphatase</fullName>
        <ecNumber evidence="1">3.6.1.7</ecNumber>
    </recommendedName>
</protein>
<dbReference type="PANTHER" id="PTHR47268">
    <property type="entry name" value="ACYLPHOSPHATASE"/>
    <property type="match status" value="1"/>
</dbReference>
<evidence type="ECO:0000256" key="3">
    <source>
        <dbReference type="SAM" id="MobiDB-lite"/>
    </source>
</evidence>
<evidence type="ECO:0000259" key="4">
    <source>
        <dbReference type="PROSITE" id="PS51160"/>
    </source>
</evidence>
<feature type="compositionally biased region" description="Polar residues" evidence="3">
    <location>
        <begin position="19"/>
        <end position="42"/>
    </location>
</feature>
<reference evidence="5" key="1">
    <citation type="journal article" date="2014" name="PLoS Genet.">
        <title>Signature Gene Expression Reveals Novel Clues to the Molecular Mechanisms of Dimorphic Transition in Penicillium marneffei.</title>
        <authorList>
            <person name="Yang E."/>
            <person name="Wang G."/>
            <person name="Cai J."/>
            <person name="Woo P.C."/>
            <person name="Lau S.K."/>
            <person name="Yuen K.-Y."/>
            <person name="Chow W.-N."/>
            <person name="Lin X."/>
        </authorList>
    </citation>
    <scope>NUCLEOTIDE SEQUENCE [LARGE SCALE GENOMIC DNA]</scope>
    <source>
        <strain evidence="5">PM1</strain>
    </source>
</reference>
<feature type="region of interest" description="Disordered" evidence="3">
    <location>
        <begin position="13"/>
        <end position="42"/>
    </location>
</feature>
<proteinExistence type="inferred from homology"/>
<dbReference type="Gene3D" id="3.30.70.100">
    <property type="match status" value="1"/>
</dbReference>
<dbReference type="EMBL" id="JPOX01000001">
    <property type="protein sequence ID" value="KFX53396.1"/>
    <property type="molecule type" value="Genomic_DNA"/>
</dbReference>
<gene>
    <name evidence="5" type="ORF">GQ26_0012180</name>
</gene>
<name>A0A093W3F2_TALMA</name>
<comment type="similarity">
    <text evidence="2">Belongs to the acylphosphatase family.</text>
</comment>
<keyword evidence="1" id="KW-0378">Hydrolase</keyword>
<dbReference type="InterPro" id="IPR020456">
    <property type="entry name" value="Acylphosphatase"/>
</dbReference>
<organism evidence="5">
    <name type="scientific">Talaromyces marneffei PM1</name>
    <dbReference type="NCBI Taxonomy" id="1077442"/>
    <lineage>
        <taxon>Eukaryota</taxon>
        <taxon>Fungi</taxon>
        <taxon>Dikarya</taxon>
        <taxon>Ascomycota</taxon>
        <taxon>Pezizomycotina</taxon>
        <taxon>Eurotiomycetes</taxon>
        <taxon>Eurotiomycetidae</taxon>
        <taxon>Eurotiales</taxon>
        <taxon>Trichocomaceae</taxon>
        <taxon>Talaromyces</taxon>
        <taxon>Talaromyces sect. Talaromyces</taxon>
    </lineage>
</organism>
<sequence>MLSMNCQTPIGIHSRFKLPNNTKELSNNGIDQGPIQSPRDSSSFRAFTQKRATEYGVTGWVRNTPDGRVEGEVQGEPDLVQKLLKDVDKGPRHAHVVKLEKGEVETLDDEESFEIRR</sequence>
<feature type="domain" description="Acylphosphatase-like" evidence="4">
    <location>
        <begin position="22"/>
        <end position="117"/>
    </location>
</feature>
<comment type="caution">
    <text evidence="5">The sequence shown here is derived from an EMBL/GenBank/DDBJ whole genome shotgun (WGS) entry which is preliminary data.</text>
</comment>
<dbReference type="GO" id="GO:0003998">
    <property type="term" value="F:acylphosphatase activity"/>
    <property type="evidence" value="ECO:0007669"/>
    <property type="project" value="UniProtKB-EC"/>
</dbReference>
<accession>A0A093W3F2</accession>
<dbReference type="InterPro" id="IPR036046">
    <property type="entry name" value="Acylphosphatase-like_dom_sf"/>
</dbReference>
<dbReference type="AlphaFoldDB" id="A0A093W3F2"/>
<feature type="active site" evidence="1">
    <location>
        <position position="63"/>
    </location>
</feature>
<dbReference type="PROSITE" id="PS00151">
    <property type="entry name" value="ACYLPHOSPHATASE_2"/>
    <property type="match status" value="1"/>
</dbReference>
<dbReference type="SUPFAM" id="SSF54975">
    <property type="entry name" value="Acylphosphatase/BLUF domain-like"/>
    <property type="match status" value="1"/>
</dbReference>
<dbReference type="PANTHER" id="PTHR47268:SF4">
    <property type="entry name" value="ACYLPHOSPHATASE"/>
    <property type="match status" value="1"/>
</dbReference>
<evidence type="ECO:0000256" key="1">
    <source>
        <dbReference type="PROSITE-ProRule" id="PRU00520"/>
    </source>
</evidence>
<comment type="catalytic activity">
    <reaction evidence="1">
        <text>an acyl phosphate + H2O = a carboxylate + phosphate + H(+)</text>
        <dbReference type="Rhea" id="RHEA:14965"/>
        <dbReference type="ChEBI" id="CHEBI:15377"/>
        <dbReference type="ChEBI" id="CHEBI:15378"/>
        <dbReference type="ChEBI" id="CHEBI:29067"/>
        <dbReference type="ChEBI" id="CHEBI:43474"/>
        <dbReference type="ChEBI" id="CHEBI:59918"/>
        <dbReference type="EC" id="3.6.1.7"/>
    </reaction>
</comment>
<dbReference type="EC" id="3.6.1.7" evidence="1"/>
<dbReference type="Pfam" id="PF00708">
    <property type="entry name" value="Acylphosphatase"/>
    <property type="match status" value="1"/>
</dbReference>
<evidence type="ECO:0000256" key="2">
    <source>
        <dbReference type="RuleBase" id="RU004168"/>
    </source>
</evidence>
<evidence type="ECO:0000313" key="5">
    <source>
        <dbReference type="EMBL" id="KFX53396.1"/>
    </source>
</evidence>
<feature type="active site" evidence="1">
    <location>
        <position position="45"/>
    </location>
</feature>
<dbReference type="InterPro" id="IPR017968">
    <property type="entry name" value="Acylphosphatase_CS"/>
</dbReference>
<dbReference type="PROSITE" id="PS51160">
    <property type="entry name" value="ACYLPHOSPHATASE_3"/>
    <property type="match status" value="1"/>
</dbReference>